<dbReference type="EMBL" id="AWFB01000045">
    <property type="protein sequence ID" value="RAN31624.1"/>
    <property type="molecule type" value="Genomic_DNA"/>
</dbReference>
<dbReference type="AlphaFoldDB" id="A0A062TW65"/>
<dbReference type="STRING" id="1280941.HY2_03670"/>
<evidence type="ECO:0000313" key="2">
    <source>
        <dbReference type="Proteomes" id="UP000249123"/>
    </source>
</evidence>
<accession>A0A062TW65</accession>
<dbReference type="SUPFAM" id="SSF81901">
    <property type="entry name" value="HCP-like"/>
    <property type="match status" value="1"/>
</dbReference>
<evidence type="ECO:0000313" key="1">
    <source>
        <dbReference type="EMBL" id="RAN31624.1"/>
    </source>
</evidence>
<keyword evidence="2" id="KW-1185">Reference proteome</keyword>
<dbReference type="InterPro" id="IPR011990">
    <property type="entry name" value="TPR-like_helical_dom_sf"/>
</dbReference>
<name>A0A062TW65_9PROT</name>
<sequence>MMTLTARAARPLVLGLAALGLPGLMTADADTYSDQLQALRAEINPLSDRAAAGDETALDQMIEWVEICYDNKDCTEGSEMQLRAAQAASNLGWLYQKQNYGGEEGQPRGVAFYVLAARWGNPFGYYNTAECLLQGCLAPEYEQDFFSQVLGPEDTRPPQTDYERQSLAASLFGKAGDAGMTMGYMMEGSVRMTALGMVGASFAQTEKDWDSLPEDEQLDILEDEKMMAANRALQAFDSAFQSNPTDEELADILRSQNLTINILENVPITELMDP</sequence>
<reference evidence="1 2" key="1">
    <citation type="submission" date="2013-04" db="EMBL/GenBank/DDBJ databases">
        <title>Hyphomonas sp. T24B3 Genome Sequencing.</title>
        <authorList>
            <person name="Lai Q."/>
            <person name="Shao Z."/>
        </authorList>
    </citation>
    <scope>NUCLEOTIDE SEQUENCE [LARGE SCALE GENOMIC DNA]</scope>
    <source>
        <strain evidence="1 2">T24B3</strain>
    </source>
</reference>
<dbReference type="Proteomes" id="UP000249123">
    <property type="component" value="Unassembled WGS sequence"/>
</dbReference>
<gene>
    <name evidence="1" type="ORF">HY3_03365</name>
</gene>
<comment type="caution">
    <text evidence="1">The sequence shown here is derived from an EMBL/GenBank/DDBJ whole genome shotgun (WGS) entry which is preliminary data.</text>
</comment>
<protein>
    <submittedName>
        <fullName evidence="1">Uncharacterized protein</fullName>
    </submittedName>
</protein>
<dbReference type="RefSeq" id="WP_034828175.1">
    <property type="nucleotide sequence ID" value="NZ_AWFA01000045.1"/>
</dbReference>
<proteinExistence type="predicted"/>
<dbReference type="Gene3D" id="1.25.40.10">
    <property type="entry name" value="Tetratricopeptide repeat domain"/>
    <property type="match status" value="1"/>
</dbReference>
<organism evidence="1 2">
    <name type="scientific">Hyphomonas pacifica</name>
    <dbReference type="NCBI Taxonomy" id="1280941"/>
    <lineage>
        <taxon>Bacteria</taxon>
        <taxon>Pseudomonadati</taxon>
        <taxon>Pseudomonadota</taxon>
        <taxon>Alphaproteobacteria</taxon>
        <taxon>Hyphomonadales</taxon>
        <taxon>Hyphomonadaceae</taxon>
        <taxon>Hyphomonas</taxon>
    </lineage>
</organism>